<dbReference type="EMBL" id="CP015250">
    <property type="protein sequence ID" value="AOM11819.1"/>
    <property type="molecule type" value="Genomic_DNA"/>
</dbReference>
<dbReference type="Proteomes" id="UP000192743">
    <property type="component" value="Chromosome"/>
</dbReference>
<sequence length="53" mass="6457">MSHELKAIVLGEFWTYLQFFNPYSLKYTHLQSKDFESVNKHWVLDSIREEHTI</sequence>
<proteinExistence type="predicted"/>
<organism evidence="1 2">
    <name type="scientific">Bacillus thuringiensis Bt18247</name>
    <dbReference type="NCBI Taxonomy" id="1423143"/>
    <lineage>
        <taxon>Bacteria</taxon>
        <taxon>Bacillati</taxon>
        <taxon>Bacillota</taxon>
        <taxon>Bacilli</taxon>
        <taxon>Bacillales</taxon>
        <taxon>Bacillaceae</taxon>
        <taxon>Bacillus</taxon>
        <taxon>Bacillus cereus group</taxon>
    </lineage>
</organism>
<evidence type="ECO:0000313" key="1">
    <source>
        <dbReference type="EMBL" id="AOM11819.1"/>
    </source>
</evidence>
<gene>
    <name evidence="1" type="ORF">BTI247_34360</name>
</gene>
<accession>A0A9W3SV77</accession>
<protein>
    <submittedName>
        <fullName evidence="1">Uncharacterized protein</fullName>
    </submittedName>
</protein>
<name>A0A9W3SV77_BACTU</name>
<reference evidence="1 2" key="1">
    <citation type="submission" date="2016-02" db="EMBL/GenBank/DDBJ databases">
        <title>Comparative analysis of three nematocidal Bacillus thuringiensis strains.</title>
        <authorList>
            <person name="Hollensteiner J."/>
            <person name="Kloesener M."/>
            <person name="Bunk B."/>
            <person name="Sproeer C."/>
            <person name="Rosenstiel P."/>
            <person name="Schulte-Iserlohe R."/>
            <person name="Schulenburg H."/>
            <person name="Liesegang H."/>
        </authorList>
    </citation>
    <scope>NUCLEOTIDE SEQUENCE [LARGE SCALE GENOMIC DNA]</scope>
    <source>
        <strain evidence="1 2">Bt18247</strain>
    </source>
</reference>
<dbReference type="AlphaFoldDB" id="A0A9W3SV77"/>
<evidence type="ECO:0000313" key="2">
    <source>
        <dbReference type="Proteomes" id="UP000192743"/>
    </source>
</evidence>